<keyword evidence="7 19" id="KW-0963">Cytoplasm</keyword>
<dbReference type="NCBIfam" id="NF010480">
    <property type="entry name" value="PRK13905.1"/>
    <property type="match status" value="1"/>
</dbReference>
<evidence type="ECO:0000256" key="8">
    <source>
        <dbReference type="ARBA" id="ARBA00022618"/>
    </source>
</evidence>
<comment type="function">
    <text evidence="2 19">Cell wall formation.</text>
</comment>
<evidence type="ECO:0000256" key="15">
    <source>
        <dbReference type="ARBA" id="ARBA00023306"/>
    </source>
</evidence>
<protein>
    <recommendedName>
        <fullName evidence="6 19">UDP-N-acetylenolpyruvoylglucosamine reductase</fullName>
        <ecNumber evidence="5 19">1.3.1.98</ecNumber>
    </recommendedName>
    <alternativeName>
        <fullName evidence="17 19">UDP-N-acetylmuramate dehydrogenase</fullName>
    </alternativeName>
</protein>
<keyword evidence="22" id="KW-1185">Reference proteome</keyword>
<evidence type="ECO:0000256" key="19">
    <source>
        <dbReference type="HAMAP-Rule" id="MF_00037"/>
    </source>
</evidence>
<evidence type="ECO:0000256" key="14">
    <source>
        <dbReference type="ARBA" id="ARBA00023002"/>
    </source>
</evidence>
<dbReference type="NCBIfam" id="TIGR00179">
    <property type="entry name" value="murB"/>
    <property type="match status" value="1"/>
</dbReference>
<dbReference type="SUPFAM" id="SSF56194">
    <property type="entry name" value="Uridine diphospho-N-Acetylenolpyruvylglucosamine reductase, MurB, C-terminal domain"/>
    <property type="match status" value="1"/>
</dbReference>
<dbReference type="Gene3D" id="3.30.465.10">
    <property type="match status" value="1"/>
</dbReference>
<dbReference type="InterPro" id="IPR003170">
    <property type="entry name" value="MurB"/>
</dbReference>
<evidence type="ECO:0000313" key="21">
    <source>
        <dbReference type="EMBL" id="NKE70401.1"/>
    </source>
</evidence>
<dbReference type="GO" id="GO:0005829">
    <property type="term" value="C:cytosol"/>
    <property type="evidence" value="ECO:0007669"/>
    <property type="project" value="TreeGrafter"/>
</dbReference>
<comment type="pathway">
    <text evidence="4 19">Cell wall biogenesis; peptidoglycan biosynthesis.</text>
</comment>
<dbReference type="Gene3D" id="3.30.43.10">
    <property type="entry name" value="Uridine Diphospho-n-acetylenolpyruvylglucosamine Reductase, domain 2"/>
    <property type="match status" value="1"/>
</dbReference>
<evidence type="ECO:0000256" key="16">
    <source>
        <dbReference type="ARBA" id="ARBA00023316"/>
    </source>
</evidence>
<dbReference type="PANTHER" id="PTHR21071">
    <property type="entry name" value="UDP-N-ACETYLENOLPYRUVOYLGLUCOSAMINE REDUCTASE"/>
    <property type="match status" value="1"/>
</dbReference>
<comment type="subcellular location">
    <subcellularLocation>
        <location evidence="3 19">Cytoplasm</location>
    </subcellularLocation>
</comment>
<dbReference type="InterPro" id="IPR016167">
    <property type="entry name" value="FAD-bd_PCMH_sub1"/>
</dbReference>
<evidence type="ECO:0000256" key="11">
    <source>
        <dbReference type="ARBA" id="ARBA00022857"/>
    </source>
</evidence>
<dbReference type="SUPFAM" id="SSF56176">
    <property type="entry name" value="FAD-binding/transporter-associated domain-like"/>
    <property type="match status" value="1"/>
</dbReference>
<dbReference type="Pfam" id="PF02873">
    <property type="entry name" value="MurB_C"/>
    <property type="match status" value="1"/>
</dbReference>
<evidence type="ECO:0000256" key="18">
    <source>
        <dbReference type="ARBA" id="ARBA00048914"/>
    </source>
</evidence>
<evidence type="ECO:0000313" key="22">
    <source>
        <dbReference type="Proteomes" id="UP000534783"/>
    </source>
</evidence>
<comment type="catalytic activity">
    <reaction evidence="18 19">
        <text>UDP-N-acetyl-alpha-D-muramate + NADP(+) = UDP-N-acetyl-3-O-(1-carboxyvinyl)-alpha-D-glucosamine + NADPH + H(+)</text>
        <dbReference type="Rhea" id="RHEA:12248"/>
        <dbReference type="ChEBI" id="CHEBI:15378"/>
        <dbReference type="ChEBI" id="CHEBI:57783"/>
        <dbReference type="ChEBI" id="CHEBI:58349"/>
        <dbReference type="ChEBI" id="CHEBI:68483"/>
        <dbReference type="ChEBI" id="CHEBI:70757"/>
        <dbReference type="EC" id="1.3.1.98"/>
    </reaction>
</comment>
<proteinExistence type="inferred from homology"/>
<evidence type="ECO:0000256" key="12">
    <source>
        <dbReference type="ARBA" id="ARBA00022960"/>
    </source>
</evidence>
<evidence type="ECO:0000256" key="2">
    <source>
        <dbReference type="ARBA" id="ARBA00003921"/>
    </source>
</evidence>
<keyword evidence="13 19" id="KW-0573">Peptidoglycan synthesis</keyword>
<evidence type="ECO:0000256" key="6">
    <source>
        <dbReference type="ARBA" id="ARBA00015188"/>
    </source>
</evidence>
<reference evidence="21 22" key="1">
    <citation type="journal article" date="2020" name="Nature">
        <title>Bacterial chemolithoautotrophy via manganese oxidation.</title>
        <authorList>
            <person name="Yu H."/>
            <person name="Leadbetter J.R."/>
        </authorList>
    </citation>
    <scope>NUCLEOTIDE SEQUENCE [LARGE SCALE GENOMIC DNA]</scope>
    <source>
        <strain evidence="21 22">Mn-1</strain>
    </source>
</reference>
<dbReference type="GO" id="GO:0009252">
    <property type="term" value="P:peptidoglycan biosynthetic process"/>
    <property type="evidence" value="ECO:0007669"/>
    <property type="project" value="UniProtKB-UniRule"/>
</dbReference>
<dbReference type="UniPathway" id="UPA00219"/>
<keyword evidence="15 19" id="KW-0131">Cell cycle</keyword>
<keyword evidence="16 19" id="KW-0961">Cell wall biogenesis/degradation</keyword>
<keyword evidence="11 19" id="KW-0521">NADP</keyword>
<dbReference type="HAMAP" id="MF_00037">
    <property type="entry name" value="MurB"/>
    <property type="match status" value="1"/>
</dbReference>
<evidence type="ECO:0000256" key="13">
    <source>
        <dbReference type="ARBA" id="ARBA00022984"/>
    </source>
</evidence>
<dbReference type="InterPro" id="IPR016166">
    <property type="entry name" value="FAD-bd_PCMH"/>
</dbReference>
<dbReference type="GO" id="GO:0008360">
    <property type="term" value="P:regulation of cell shape"/>
    <property type="evidence" value="ECO:0007669"/>
    <property type="project" value="UniProtKB-KW"/>
</dbReference>
<dbReference type="GO" id="GO:0051301">
    <property type="term" value="P:cell division"/>
    <property type="evidence" value="ECO:0007669"/>
    <property type="project" value="UniProtKB-KW"/>
</dbReference>
<dbReference type="RefSeq" id="WP_168058653.1">
    <property type="nucleotide sequence ID" value="NZ_VTOW01000001.1"/>
</dbReference>
<feature type="active site" description="Proton donor" evidence="19">
    <location>
        <position position="233"/>
    </location>
</feature>
<comment type="cofactor">
    <cofactor evidence="1 19">
        <name>FAD</name>
        <dbReference type="ChEBI" id="CHEBI:57692"/>
    </cofactor>
</comment>
<dbReference type="PANTHER" id="PTHR21071:SF4">
    <property type="entry name" value="UDP-N-ACETYLENOLPYRUVOYLGLUCOSAMINE REDUCTASE"/>
    <property type="match status" value="1"/>
</dbReference>
<keyword evidence="10 19" id="KW-0274">FAD</keyword>
<dbReference type="AlphaFoldDB" id="A0A7X6IAE4"/>
<comment type="similarity">
    <text evidence="19">Belongs to the MurB family.</text>
</comment>
<keyword evidence="14 19" id="KW-0560">Oxidoreductase</keyword>
<dbReference type="EMBL" id="VTOW01000001">
    <property type="protein sequence ID" value="NKE70401.1"/>
    <property type="molecule type" value="Genomic_DNA"/>
</dbReference>
<accession>A0A7X6IAE4</accession>
<gene>
    <name evidence="19 21" type="primary">murB</name>
    <name evidence="21" type="ORF">MNODULE_06570</name>
</gene>
<dbReference type="PROSITE" id="PS51387">
    <property type="entry name" value="FAD_PCMH"/>
    <property type="match status" value="1"/>
</dbReference>
<dbReference type="InterPro" id="IPR011601">
    <property type="entry name" value="MurB_C"/>
</dbReference>
<dbReference type="Proteomes" id="UP000534783">
    <property type="component" value="Unassembled WGS sequence"/>
</dbReference>
<dbReference type="Pfam" id="PF01565">
    <property type="entry name" value="FAD_binding_4"/>
    <property type="match status" value="1"/>
</dbReference>
<comment type="caution">
    <text evidence="21">The sequence shown here is derived from an EMBL/GenBank/DDBJ whole genome shotgun (WGS) entry which is preliminary data.</text>
</comment>
<dbReference type="GO" id="GO:0071555">
    <property type="term" value="P:cell wall organization"/>
    <property type="evidence" value="ECO:0007669"/>
    <property type="project" value="UniProtKB-KW"/>
</dbReference>
<evidence type="ECO:0000256" key="3">
    <source>
        <dbReference type="ARBA" id="ARBA00004496"/>
    </source>
</evidence>
<dbReference type="GO" id="GO:0008762">
    <property type="term" value="F:UDP-N-acetylmuramate dehydrogenase activity"/>
    <property type="evidence" value="ECO:0007669"/>
    <property type="project" value="UniProtKB-UniRule"/>
</dbReference>
<evidence type="ECO:0000259" key="20">
    <source>
        <dbReference type="PROSITE" id="PS51387"/>
    </source>
</evidence>
<feature type="active site" evidence="19">
    <location>
        <position position="303"/>
    </location>
</feature>
<evidence type="ECO:0000256" key="7">
    <source>
        <dbReference type="ARBA" id="ARBA00022490"/>
    </source>
</evidence>
<evidence type="ECO:0000256" key="5">
    <source>
        <dbReference type="ARBA" id="ARBA00012518"/>
    </source>
</evidence>
<keyword evidence="12 19" id="KW-0133">Cell shape</keyword>
<organism evidence="21 22">
    <name type="scientific">Candidatus Manganitrophus noduliformans</name>
    <dbReference type="NCBI Taxonomy" id="2606439"/>
    <lineage>
        <taxon>Bacteria</taxon>
        <taxon>Pseudomonadati</taxon>
        <taxon>Nitrospirota</taxon>
        <taxon>Nitrospiria</taxon>
        <taxon>Candidatus Troglogloeales</taxon>
        <taxon>Candidatus Manganitrophaceae</taxon>
        <taxon>Candidatus Manganitrophus</taxon>
    </lineage>
</organism>
<evidence type="ECO:0000256" key="1">
    <source>
        <dbReference type="ARBA" id="ARBA00001974"/>
    </source>
</evidence>
<dbReference type="InterPro" id="IPR036635">
    <property type="entry name" value="MurB_C_sf"/>
</dbReference>
<evidence type="ECO:0000256" key="9">
    <source>
        <dbReference type="ARBA" id="ARBA00022630"/>
    </source>
</evidence>
<evidence type="ECO:0000256" key="4">
    <source>
        <dbReference type="ARBA" id="ARBA00004752"/>
    </source>
</evidence>
<dbReference type="Gene3D" id="3.90.78.10">
    <property type="entry name" value="UDP-N-acetylenolpyruvoylglucosamine reductase, C-terminal domain"/>
    <property type="match status" value="1"/>
</dbReference>
<dbReference type="InterPro" id="IPR006094">
    <property type="entry name" value="Oxid_FAD_bind_N"/>
</dbReference>
<feature type="domain" description="FAD-binding PCMH-type" evidence="20">
    <location>
        <begin position="41"/>
        <end position="204"/>
    </location>
</feature>
<evidence type="ECO:0000256" key="17">
    <source>
        <dbReference type="ARBA" id="ARBA00031026"/>
    </source>
</evidence>
<dbReference type="GO" id="GO:0071949">
    <property type="term" value="F:FAD binding"/>
    <property type="evidence" value="ECO:0007669"/>
    <property type="project" value="InterPro"/>
</dbReference>
<keyword evidence="8 19" id="KW-0132">Cell division</keyword>
<dbReference type="InterPro" id="IPR016169">
    <property type="entry name" value="FAD-bd_PCMH_sub2"/>
</dbReference>
<dbReference type="EC" id="1.3.1.98" evidence="5 19"/>
<evidence type="ECO:0000256" key="10">
    <source>
        <dbReference type="ARBA" id="ARBA00022827"/>
    </source>
</evidence>
<keyword evidence="9 19" id="KW-0285">Flavoprotein</keyword>
<sequence>MRLMQMEPEKKEGLPLKEALKDYPGEVRFDEPVAPYTSLKVGGPAEAMVFPRSSAEVVLLMERIGRYRLPYFVLGGGSNLIVRDGGIPGVVVHLKHLSRITFQEPDTLLADAGVSYPKLSTEAMAKGLSGLEFAAGIPGTVGGAIAMNAGIPGEETASVLSSVTLVDEEARVKTLPKEAIQFGYRTAALPKGMVTSASFRLTPASPEEVEEKLKRLLKRRRETQPLSFPNVGSVFTNPPGDYAGRLVESVGLKGRRIGDAQISERHGNFIVNLGQAKAGDVLALIGEMQIRVKAEQGIDLELEAKVVGRE</sequence>
<name>A0A7X6IAE4_9BACT</name>
<dbReference type="InterPro" id="IPR036318">
    <property type="entry name" value="FAD-bd_PCMH-like_sf"/>
</dbReference>
<feature type="active site" evidence="19">
    <location>
        <position position="185"/>
    </location>
</feature>